<keyword evidence="3" id="KW-0472">Membrane</keyword>
<dbReference type="EMBL" id="BMAV01003669">
    <property type="protein sequence ID" value="GFY43434.1"/>
    <property type="molecule type" value="Genomic_DNA"/>
</dbReference>
<dbReference type="Proteomes" id="UP000886998">
    <property type="component" value="Unassembled WGS sequence"/>
</dbReference>
<accession>A0A8X6WY12</accession>
<dbReference type="GO" id="GO:0006694">
    <property type="term" value="P:steroid biosynthetic process"/>
    <property type="evidence" value="ECO:0007669"/>
    <property type="project" value="InterPro"/>
</dbReference>
<dbReference type="InterPro" id="IPR002225">
    <property type="entry name" value="3Beta_OHSteriod_DH/Estase"/>
</dbReference>
<dbReference type="FunFam" id="3.40.50.720:FF:000495">
    <property type="entry name" value="3 hydroxysteroid dehydrogenase, putative"/>
    <property type="match status" value="1"/>
</dbReference>
<dbReference type="InterPro" id="IPR036291">
    <property type="entry name" value="NAD(P)-bd_dom_sf"/>
</dbReference>
<evidence type="ECO:0000313" key="5">
    <source>
        <dbReference type="EMBL" id="GFY43434.1"/>
    </source>
</evidence>
<keyword evidence="3" id="KW-1133">Transmembrane helix</keyword>
<protein>
    <recommendedName>
        <fullName evidence="4">3-beta hydroxysteroid dehydrogenase/isomerase domain-containing protein</fullName>
    </recommendedName>
</protein>
<evidence type="ECO:0000313" key="6">
    <source>
        <dbReference type="Proteomes" id="UP000886998"/>
    </source>
</evidence>
<dbReference type="PANTHER" id="PTHR43245">
    <property type="entry name" value="BIFUNCTIONAL POLYMYXIN RESISTANCE PROTEIN ARNA"/>
    <property type="match status" value="1"/>
</dbReference>
<evidence type="ECO:0000256" key="1">
    <source>
        <dbReference type="ARBA" id="ARBA00009219"/>
    </source>
</evidence>
<organism evidence="5 6">
    <name type="scientific">Trichonephila inaurata madagascariensis</name>
    <dbReference type="NCBI Taxonomy" id="2747483"/>
    <lineage>
        <taxon>Eukaryota</taxon>
        <taxon>Metazoa</taxon>
        <taxon>Ecdysozoa</taxon>
        <taxon>Arthropoda</taxon>
        <taxon>Chelicerata</taxon>
        <taxon>Arachnida</taxon>
        <taxon>Araneae</taxon>
        <taxon>Araneomorphae</taxon>
        <taxon>Entelegynae</taxon>
        <taxon>Araneoidea</taxon>
        <taxon>Nephilidae</taxon>
        <taxon>Trichonephila</taxon>
        <taxon>Trichonephila inaurata</taxon>
    </lineage>
</organism>
<comment type="similarity">
    <text evidence="1 3">Belongs to the 3-beta-HSD family.</text>
</comment>
<dbReference type="InterPro" id="IPR050177">
    <property type="entry name" value="Lipid_A_modif_metabolic_enz"/>
</dbReference>
<name>A0A8X6WY12_9ARAC</name>
<reference evidence="5" key="1">
    <citation type="submission" date="2020-08" db="EMBL/GenBank/DDBJ databases">
        <title>Multicomponent nature underlies the extraordinary mechanical properties of spider dragline silk.</title>
        <authorList>
            <person name="Kono N."/>
            <person name="Nakamura H."/>
            <person name="Mori M."/>
            <person name="Yoshida Y."/>
            <person name="Ohtoshi R."/>
            <person name="Malay A.D."/>
            <person name="Moran D.A.P."/>
            <person name="Tomita M."/>
            <person name="Numata K."/>
            <person name="Arakawa K."/>
        </authorList>
    </citation>
    <scope>NUCLEOTIDE SEQUENCE</scope>
</reference>
<dbReference type="PANTHER" id="PTHR43245:SF51">
    <property type="entry name" value="SHORT CHAIN DEHYDROGENASE_REDUCTASE FAMILY 42E, MEMBER 2"/>
    <property type="match status" value="1"/>
</dbReference>
<feature type="transmembrane region" description="Helical" evidence="3">
    <location>
        <begin position="281"/>
        <end position="300"/>
    </location>
</feature>
<feature type="domain" description="3-beta hydroxysteroid dehydrogenase/isomerase" evidence="4">
    <location>
        <begin position="9"/>
        <end position="275"/>
    </location>
</feature>
<dbReference type="OrthoDB" id="2735536at2759"/>
<evidence type="ECO:0000256" key="3">
    <source>
        <dbReference type="RuleBase" id="RU004475"/>
    </source>
</evidence>
<dbReference type="GO" id="GO:0016616">
    <property type="term" value="F:oxidoreductase activity, acting on the CH-OH group of donors, NAD or NADP as acceptor"/>
    <property type="evidence" value="ECO:0007669"/>
    <property type="project" value="InterPro"/>
</dbReference>
<keyword evidence="2 3" id="KW-0560">Oxidoreductase</keyword>
<dbReference type="SUPFAM" id="SSF51735">
    <property type="entry name" value="NAD(P)-binding Rossmann-fold domains"/>
    <property type="match status" value="1"/>
</dbReference>
<gene>
    <name evidence="5" type="primary">sdr42e1</name>
    <name evidence="5" type="ORF">TNIN_467511</name>
</gene>
<keyword evidence="3" id="KW-0812">Transmembrane</keyword>
<comment type="caution">
    <text evidence="5">The sequence shown here is derived from an EMBL/GenBank/DDBJ whole genome shotgun (WGS) entry which is preliminary data.</text>
</comment>
<keyword evidence="6" id="KW-1185">Reference proteome</keyword>
<proteinExistence type="inferred from homology"/>
<sequence>MAVGNDVVVVTGSSGFVGQHLVKLLHEHDDNCSEIRLFDLKPYENKIGHREKKPVKHFVGDIRDAAAVSEAFKGANCVIHAAAVVDLKSAKNKEMVTTNVDGTKTVIDACIQHNIPRLVFCSTTDVTCGTEHIFYGTESTTPIPSTFMIGMYGQTKCKAEKLVLAANGQLLANGDGTLRTVSVRPTPLYGPQDRCFFYEILRYAKKHKYYLRIRSLDERLQISFVGNAAWALIKAKDRLAVDETISGESFFITDDTAIIDIHEHIRPFLEARNIPVSNFIFPYWLAWIILSLLCFFVRFLNLFVNYEVDIPSVSQLNYMCSTFFYNRSKATLRLDYEPIFNPEEADSLSLDYYSTVELSI</sequence>
<dbReference type="AlphaFoldDB" id="A0A8X6WY12"/>
<dbReference type="Gene3D" id="3.40.50.720">
    <property type="entry name" value="NAD(P)-binding Rossmann-like Domain"/>
    <property type="match status" value="1"/>
</dbReference>
<evidence type="ECO:0000256" key="2">
    <source>
        <dbReference type="ARBA" id="ARBA00023002"/>
    </source>
</evidence>
<dbReference type="Pfam" id="PF01073">
    <property type="entry name" value="3Beta_HSD"/>
    <property type="match status" value="1"/>
</dbReference>
<evidence type="ECO:0000259" key="4">
    <source>
        <dbReference type="Pfam" id="PF01073"/>
    </source>
</evidence>